<feature type="transmembrane region" description="Helical" evidence="6">
    <location>
        <begin position="358"/>
        <end position="378"/>
    </location>
</feature>
<evidence type="ECO:0000313" key="9">
    <source>
        <dbReference type="Proteomes" id="UP001199469"/>
    </source>
</evidence>
<proteinExistence type="predicted"/>
<keyword evidence="4 6" id="KW-0472">Membrane</keyword>
<keyword evidence="2 6" id="KW-0812">Transmembrane</keyword>
<dbReference type="Proteomes" id="UP001199469">
    <property type="component" value="Unassembled WGS sequence"/>
</dbReference>
<organism evidence="8 9">
    <name type="scientific">Actinomycetospora endophytica</name>
    <dbReference type="NCBI Taxonomy" id="2291215"/>
    <lineage>
        <taxon>Bacteria</taxon>
        <taxon>Bacillati</taxon>
        <taxon>Actinomycetota</taxon>
        <taxon>Actinomycetes</taxon>
        <taxon>Pseudonocardiales</taxon>
        <taxon>Pseudonocardiaceae</taxon>
        <taxon>Actinomycetospora</taxon>
    </lineage>
</organism>
<dbReference type="InterPro" id="IPR036259">
    <property type="entry name" value="MFS_trans_sf"/>
</dbReference>
<gene>
    <name evidence="8" type="ORF">LQ327_08065</name>
</gene>
<feature type="transmembrane region" description="Helical" evidence="6">
    <location>
        <begin position="224"/>
        <end position="242"/>
    </location>
</feature>
<feature type="transmembrane region" description="Helical" evidence="6">
    <location>
        <begin position="75"/>
        <end position="99"/>
    </location>
</feature>
<feature type="transmembrane region" description="Helical" evidence="6">
    <location>
        <begin position="399"/>
        <end position="415"/>
    </location>
</feature>
<reference evidence="8 9" key="1">
    <citation type="submission" date="2021-11" db="EMBL/GenBank/DDBJ databases">
        <title>Draft genome sequence of Actinomycetospora sp. SF1 isolated from the rhizosphere soil.</title>
        <authorList>
            <person name="Duangmal K."/>
            <person name="Chantavorakit T."/>
        </authorList>
    </citation>
    <scope>NUCLEOTIDE SEQUENCE [LARGE SCALE GENOMIC DNA]</scope>
    <source>
        <strain evidence="8 9">TBRC 5722</strain>
    </source>
</reference>
<comment type="caution">
    <text evidence="8">The sequence shown here is derived from an EMBL/GenBank/DDBJ whole genome shotgun (WGS) entry which is preliminary data.</text>
</comment>
<feature type="transmembrane region" description="Helical" evidence="6">
    <location>
        <begin position="7"/>
        <end position="31"/>
    </location>
</feature>
<feature type="region of interest" description="Disordered" evidence="5">
    <location>
        <begin position="451"/>
        <end position="481"/>
    </location>
</feature>
<evidence type="ECO:0000256" key="5">
    <source>
        <dbReference type="SAM" id="MobiDB-lite"/>
    </source>
</evidence>
<dbReference type="PANTHER" id="PTHR42718">
    <property type="entry name" value="MAJOR FACILITATOR SUPERFAMILY MULTIDRUG TRANSPORTER MFSC"/>
    <property type="match status" value="1"/>
</dbReference>
<feature type="transmembrane region" description="Helical" evidence="6">
    <location>
        <begin position="164"/>
        <end position="185"/>
    </location>
</feature>
<feature type="domain" description="Major facilitator superfamily (MFS) profile" evidence="7">
    <location>
        <begin position="9"/>
        <end position="451"/>
    </location>
</feature>
<dbReference type="RefSeq" id="WP_230731346.1">
    <property type="nucleotide sequence ID" value="NZ_JAJNDB010000001.1"/>
</dbReference>
<dbReference type="Gene3D" id="1.20.1250.20">
    <property type="entry name" value="MFS general substrate transporter like domains"/>
    <property type="match status" value="2"/>
</dbReference>
<dbReference type="SUPFAM" id="SSF103473">
    <property type="entry name" value="MFS general substrate transporter"/>
    <property type="match status" value="1"/>
</dbReference>
<dbReference type="CDD" id="cd17321">
    <property type="entry name" value="MFS_MMR_MDR_like"/>
    <property type="match status" value="1"/>
</dbReference>
<dbReference type="PROSITE" id="PS50850">
    <property type="entry name" value="MFS"/>
    <property type="match status" value="1"/>
</dbReference>
<sequence length="481" mass="47935">MTTPRRAALLTTMCVGMFLVQLDVTVVNVALPDIRAGLDTSLSGQQWVVDAYAVVLAGLLLAGGALGDRVGHRRVVIAGLLLFGAASLAGGAAPSAAVLVGARSVQGLGAALLLPGTLAVVTRAFPGRAEQARAVGIWAGVSALALPAGPLLGGALVSGPGWRWVFLVNLPIVLAAVPATLAVVGRDVPTRVHRLDLPGAALAAVTLAAAVLAVIALERGPGDPRVWAAAAVALLGLAGFMLRERRAAAPMVPPALWRTPAFVGANLVAAAMNLVGIGVVFVATLYLQTVQGHPAVVAGAMLLPLFVPLAALAPLTGRLVGRVGPRPPMTAGLALGIVGCLALVGLRPDSGYLRLLPVLLGLGVGMGLLTAAVVAAAVRAVDPERSGLASGVNNTARQSAGAIAVALFGLLAGSPTDPARFTAGLGIIGVLGAVVWALALVVSRALIAPGEGSARPSRRPRRDRSRAAGAIAAPGAGPGSR</sequence>
<evidence type="ECO:0000256" key="2">
    <source>
        <dbReference type="ARBA" id="ARBA00022692"/>
    </source>
</evidence>
<feature type="transmembrane region" description="Helical" evidence="6">
    <location>
        <begin position="51"/>
        <end position="68"/>
    </location>
</feature>
<evidence type="ECO:0000256" key="6">
    <source>
        <dbReference type="SAM" id="Phobius"/>
    </source>
</evidence>
<dbReference type="InterPro" id="IPR020846">
    <property type="entry name" value="MFS_dom"/>
</dbReference>
<feature type="transmembrane region" description="Helical" evidence="6">
    <location>
        <begin position="105"/>
        <end position="125"/>
    </location>
</feature>
<evidence type="ECO:0000259" key="7">
    <source>
        <dbReference type="PROSITE" id="PS50850"/>
    </source>
</evidence>
<feature type="transmembrane region" description="Helical" evidence="6">
    <location>
        <begin position="263"/>
        <end position="287"/>
    </location>
</feature>
<keyword evidence="9" id="KW-1185">Reference proteome</keyword>
<name>A0ABS8P529_9PSEU</name>
<dbReference type="InterPro" id="IPR011701">
    <property type="entry name" value="MFS"/>
</dbReference>
<evidence type="ECO:0000256" key="4">
    <source>
        <dbReference type="ARBA" id="ARBA00023136"/>
    </source>
</evidence>
<evidence type="ECO:0000313" key="8">
    <source>
        <dbReference type="EMBL" id="MCD2193341.1"/>
    </source>
</evidence>
<accession>A0ABS8P529</accession>
<evidence type="ECO:0000256" key="3">
    <source>
        <dbReference type="ARBA" id="ARBA00022989"/>
    </source>
</evidence>
<protein>
    <submittedName>
        <fullName evidence="8">MFS transporter</fullName>
    </submittedName>
</protein>
<feature type="transmembrane region" description="Helical" evidence="6">
    <location>
        <begin position="197"/>
        <end position="218"/>
    </location>
</feature>
<dbReference type="PANTHER" id="PTHR42718:SF42">
    <property type="entry name" value="EXPORT PROTEIN"/>
    <property type="match status" value="1"/>
</dbReference>
<dbReference type="EMBL" id="JAJNDB010000001">
    <property type="protein sequence ID" value="MCD2193341.1"/>
    <property type="molecule type" value="Genomic_DNA"/>
</dbReference>
<comment type="subcellular location">
    <subcellularLocation>
        <location evidence="1">Cell membrane</location>
        <topology evidence="1">Multi-pass membrane protein</topology>
    </subcellularLocation>
</comment>
<feature type="transmembrane region" description="Helical" evidence="6">
    <location>
        <begin position="327"/>
        <end position="346"/>
    </location>
</feature>
<feature type="transmembrane region" description="Helical" evidence="6">
    <location>
        <begin position="421"/>
        <end position="447"/>
    </location>
</feature>
<feature type="transmembrane region" description="Helical" evidence="6">
    <location>
        <begin position="293"/>
        <end position="315"/>
    </location>
</feature>
<evidence type="ECO:0000256" key="1">
    <source>
        <dbReference type="ARBA" id="ARBA00004651"/>
    </source>
</evidence>
<keyword evidence="3 6" id="KW-1133">Transmembrane helix</keyword>
<feature type="transmembrane region" description="Helical" evidence="6">
    <location>
        <begin position="137"/>
        <end position="158"/>
    </location>
</feature>
<dbReference type="Pfam" id="PF07690">
    <property type="entry name" value="MFS_1"/>
    <property type="match status" value="1"/>
</dbReference>